<dbReference type="AlphaFoldDB" id="A0AA41WZC8"/>
<dbReference type="GO" id="GO:1904047">
    <property type="term" value="F:S-adenosyl-L-methionine binding"/>
    <property type="evidence" value="ECO:0007669"/>
    <property type="project" value="UniProtKB-UniRule"/>
</dbReference>
<dbReference type="InterPro" id="IPR007197">
    <property type="entry name" value="rSAM"/>
</dbReference>
<comment type="cofactor">
    <cofactor evidence="8">
        <name>[4Fe-4S] cluster</name>
        <dbReference type="ChEBI" id="CHEBI:49883"/>
    </cofactor>
    <text evidence="8">Binds 1 [4Fe-4S] cluster. The cluster is coordinated with 3 cysteines and an exchangeable S-adenosyl-L-methionine.</text>
</comment>
<comment type="similarity">
    <text evidence="8">Belongs to the radical SAM superfamily. PqqE family.</text>
</comment>
<comment type="catalytic activity">
    <reaction evidence="8">
        <text>[PQQ precursor protein] + S-adenosyl-L-methionine = E-Y cross-linked-[PQQ precursor protein] + 5'-deoxyadenosine + L-methionine + H(+)</text>
        <dbReference type="Rhea" id="RHEA:56836"/>
        <dbReference type="Rhea" id="RHEA-COMP:14800"/>
        <dbReference type="Rhea" id="RHEA-COMP:14801"/>
        <dbReference type="ChEBI" id="CHEBI:15378"/>
        <dbReference type="ChEBI" id="CHEBI:17319"/>
        <dbReference type="ChEBI" id="CHEBI:57844"/>
        <dbReference type="ChEBI" id="CHEBI:59789"/>
        <dbReference type="ChEBI" id="CHEBI:141026"/>
        <dbReference type="ChEBI" id="CHEBI:141027"/>
        <dbReference type="EC" id="1.21.98.4"/>
    </reaction>
</comment>
<reference evidence="10" key="1">
    <citation type="submission" date="2022-07" db="EMBL/GenBank/DDBJ databases">
        <title>Characterization of the Novel Bacterium Alteromonas immobilis LMIT006 and Alteromonas gregis LMIT007.</title>
        <authorList>
            <person name="Lin X."/>
        </authorList>
    </citation>
    <scope>NUCLEOTIDE SEQUENCE</scope>
    <source>
        <strain evidence="10">LMIT007</strain>
    </source>
</reference>
<dbReference type="SMART" id="SM00729">
    <property type="entry name" value="Elp3"/>
    <property type="match status" value="1"/>
</dbReference>
<name>A0AA41WZC8_9ALTE</name>
<feature type="binding site" evidence="8">
    <location>
        <position position="36"/>
    </location>
    <ligand>
        <name>[4Fe-4S] cluster</name>
        <dbReference type="ChEBI" id="CHEBI:49883"/>
        <note>4Fe-4S-S-AdoMet</note>
    </ligand>
</feature>
<feature type="domain" description="Radical SAM core" evidence="9">
    <location>
        <begin position="18"/>
        <end position="237"/>
    </location>
</feature>
<keyword evidence="1 8" id="KW-0004">4Fe-4S</keyword>
<dbReference type="CDD" id="cd01335">
    <property type="entry name" value="Radical_SAM"/>
    <property type="match status" value="1"/>
</dbReference>
<dbReference type="PROSITE" id="PS51918">
    <property type="entry name" value="RADICAL_SAM"/>
    <property type="match status" value="1"/>
</dbReference>
<feature type="binding site" evidence="8">
    <location>
        <position position="32"/>
    </location>
    <ligand>
        <name>[4Fe-4S] cluster</name>
        <dbReference type="ChEBI" id="CHEBI:49883"/>
        <note>4Fe-4S-S-AdoMet</note>
    </ligand>
</feature>
<dbReference type="EMBL" id="JANATA010000012">
    <property type="protein sequence ID" value="MCP3428895.1"/>
    <property type="molecule type" value="Genomic_DNA"/>
</dbReference>
<evidence type="ECO:0000256" key="1">
    <source>
        <dbReference type="ARBA" id="ARBA00022485"/>
    </source>
</evidence>
<dbReference type="NCBIfam" id="TIGR02109">
    <property type="entry name" value="PQQ_syn_pqqE"/>
    <property type="match status" value="1"/>
</dbReference>
<evidence type="ECO:0000313" key="11">
    <source>
        <dbReference type="Proteomes" id="UP001165413"/>
    </source>
</evidence>
<gene>
    <name evidence="8 10" type="primary">pqqE</name>
    <name evidence="10" type="ORF">NLF92_08035</name>
</gene>
<dbReference type="GO" id="GO:0018189">
    <property type="term" value="P:pyrroloquinoline quinone biosynthetic process"/>
    <property type="evidence" value="ECO:0007669"/>
    <property type="project" value="UniProtKB-UniRule"/>
</dbReference>
<dbReference type="InterPro" id="IPR013785">
    <property type="entry name" value="Aldolase_TIM"/>
</dbReference>
<dbReference type="GO" id="GO:0016491">
    <property type="term" value="F:oxidoreductase activity"/>
    <property type="evidence" value="ECO:0007669"/>
    <property type="project" value="UniProtKB-KW"/>
</dbReference>
<dbReference type="SFLD" id="SFLDS00029">
    <property type="entry name" value="Radical_SAM"/>
    <property type="match status" value="1"/>
</dbReference>
<dbReference type="PANTHER" id="PTHR11228">
    <property type="entry name" value="RADICAL SAM DOMAIN PROTEIN"/>
    <property type="match status" value="1"/>
</dbReference>
<evidence type="ECO:0000256" key="3">
    <source>
        <dbReference type="ARBA" id="ARBA00022723"/>
    </source>
</evidence>
<sequence length="396" mass="44548">MSEAIVTTSTNKPTSPTAGPPLWLLAELTYECPLHCPYCSNPVQMTARENECDTETWLNVLTQGREMGAVQLGFSGGEPLLRKDLEVLVKHASDLGFYTNLITSGIGLTEKRIKALKEAGLDHIQLSFQAANADANDLIGNKRHSFSQKLHIAKLIKQYDYPMVLNFCLTAQNIDAIDEVLELSQALKGDFVELATVQYYGWAHLNRDHLLPSKDQLERAESKVNVWREQHNSAGPKFIFVTPDYYETRPKACMNGWGSTFLTVTPDGSALPCHSAKILPLTFPNVKEKSLQEIWHDDFSFNKFRGLDWLPKPCQDCDEKEKDFGGCRCQAYMLTGDMHNTDPVCDKSPHHHLLADIINDKNPSKQPLFYRDPKTEIPIAVLDSITTTIQPDKINE</sequence>
<comment type="caution">
    <text evidence="10">The sequence shown here is derived from an EMBL/GenBank/DDBJ whole genome shotgun (WGS) entry which is preliminary data.</text>
</comment>
<feature type="binding site" evidence="8">
    <location>
        <position position="39"/>
    </location>
    <ligand>
        <name>[4Fe-4S] cluster</name>
        <dbReference type="ChEBI" id="CHEBI:49883"/>
        <note>4Fe-4S-S-AdoMet</note>
    </ligand>
</feature>
<dbReference type="Pfam" id="PF13186">
    <property type="entry name" value="SPASM"/>
    <property type="match status" value="1"/>
</dbReference>
<dbReference type="GO" id="GO:0005506">
    <property type="term" value="F:iron ion binding"/>
    <property type="evidence" value="ECO:0007669"/>
    <property type="project" value="UniProtKB-UniRule"/>
</dbReference>
<dbReference type="Gene3D" id="3.20.20.70">
    <property type="entry name" value="Aldolase class I"/>
    <property type="match status" value="1"/>
</dbReference>
<dbReference type="GO" id="GO:0009975">
    <property type="term" value="F:cyclase activity"/>
    <property type="evidence" value="ECO:0007669"/>
    <property type="project" value="UniProtKB-UniRule"/>
</dbReference>
<dbReference type="EC" id="1.21.98.4" evidence="8"/>
<evidence type="ECO:0000256" key="8">
    <source>
        <dbReference type="HAMAP-Rule" id="MF_00660"/>
    </source>
</evidence>
<comment type="function">
    <text evidence="8">Catalyzes the cross-linking of a glutamate residue and a tyrosine residue in the PqqA protein as part of the biosynthesis of pyrroloquinoline quinone (PQQ).</text>
</comment>
<evidence type="ECO:0000256" key="7">
    <source>
        <dbReference type="ARBA" id="ARBA00023014"/>
    </source>
</evidence>
<dbReference type="GO" id="GO:0051539">
    <property type="term" value="F:4 iron, 4 sulfur cluster binding"/>
    <property type="evidence" value="ECO:0007669"/>
    <property type="project" value="UniProtKB-KW"/>
</dbReference>
<comment type="pathway">
    <text evidence="8">Cofactor biosynthesis; pyrroloquinoline quinone biosynthesis.</text>
</comment>
<dbReference type="InterPro" id="IPR017200">
    <property type="entry name" value="PqqE-like"/>
</dbReference>
<dbReference type="SUPFAM" id="SSF102114">
    <property type="entry name" value="Radical SAM enzymes"/>
    <property type="match status" value="1"/>
</dbReference>
<dbReference type="InterPro" id="IPR058240">
    <property type="entry name" value="rSAM_sf"/>
</dbReference>
<keyword evidence="4 8" id="KW-0884">PQQ biosynthesis</keyword>
<dbReference type="SFLD" id="SFLDG01067">
    <property type="entry name" value="SPASM/twitch_domain_containing"/>
    <property type="match status" value="1"/>
</dbReference>
<dbReference type="SFLD" id="SFLDG01386">
    <property type="entry name" value="main_SPASM_domain-containing"/>
    <property type="match status" value="1"/>
</dbReference>
<dbReference type="InterPro" id="IPR011843">
    <property type="entry name" value="PQQ_synth_PqqE_bac"/>
</dbReference>
<dbReference type="InterPro" id="IPR006638">
    <property type="entry name" value="Elp3/MiaA/NifB-like_rSAM"/>
</dbReference>
<dbReference type="InterPro" id="IPR050377">
    <property type="entry name" value="Radical_SAM_PqqE_MftC-like"/>
</dbReference>
<proteinExistence type="inferred from homology"/>
<keyword evidence="3 8" id="KW-0479">Metal-binding</keyword>
<evidence type="ECO:0000256" key="6">
    <source>
        <dbReference type="ARBA" id="ARBA00023004"/>
    </source>
</evidence>
<keyword evidence="2 8" id="KW-0949">S-adenosyl-L-methionine</keyword>
<dbReference type="Proteomes" id="UP001165413">
    <property type="component" value="Unassembled WGS sequence"/>
</dbReference>
<evidence type="ECO:0000259" key="9">
    <source>
        <dbReference type="PROSITE" id="PS51918"/>
    </source>
</evidence>
<organism evidence="10 11">
    <name type="scientific">Opacimonas viscosa</name>
    <dbReference type="NCBI Taxonomy" id="2961944"/>
    <lineage>
        <taxon>Bacteria</taxon>
        <taxon>Pseudomonadati</taxon>
        <taxon>Pseudomonadota</taxon>
        <taxon>Gammaproteobacteria</taxon>
        <taxon>Alteromonadales</taxon>
        <taxon>Alteromonadaceae</taxon>
        <taxon>Opacimonas</taxon>
    </lineage>
</organism>
<keyword evidence="5 8" id="KW-0560">Oxidoreductase</keyword>
<keyword evidence="7 8" id="KW-0411">Iron-sulfur</keyword>
<evidence type="ECO:0000313" key="10">
    <source>
        <dbReference type="EMBL" id="MCP3428895.1"/>
    </source>
</evidence>
<dbReference type="PIRSF" id="PIRSF037420">
    <property type="entry name" value="PQQ_syn_pqqE"/>
    <property type="match status" value="1"/>
</dbReference>
<dbReference type="PANTHER" id="PTHR11228:SF7">
    <property type="entry name" value="PQQA PEPTIDE CYCLASE"/>
    <property type="match status" value="1"/>
</dbReference>
<evidence type="ECO:0000256" key="2">
    <source>
        <dbReference type="ARBA" id="ARBA00022691"/>
    </source>
</evidence>
<dbReference type="SFLD" id="SFLDF00280">
    <property type="entry name" value="coenzyme_PQQ_synthesis_protein"/>
    <property type="match status" value="1"/>
</dbReference>
<dbReference type="InterPro" id="IPR023885">
    <property type="entry name" value="4Fe4S-binding_SPASM_dom"/>
</dbReference>
<dbReference type="RefSeq" id="WP_254100643.1">
    <property type="nucleotide sequence ID" value="NZ_JANATA010000012.1"/>
</dbReference>
<keyword evidence="6 8" id="KW-0408">Iron</keyword>
<dbReference type="Pfam" id="PF04055">
    <property type="entry name" value="Radical_SAM"/>
    <property type="match status" value="1"/>
</dbReference>
<accession>A0AA41WZC8</accession>
<dbReference type="NCBIfam" id="TIGR04085">
    <property type="entry name" value="rSAM_more_4Fe4S"/>
    <property type="match status" value="1"/>
</dbReference>
<dbReference type="CDD" id="cd21119">
    <property type="entry name" value="SPASM_PqqE"/>
    <property type="match status" value="1"/>
</dbReference>
<dbReference type="HAMAP" id="MF_00660">
    <property type="entry name" value="PqqE"/>
    <property type="match status" value="1"/>
</dbReference>
<protein>
    <recommendedName>
        <fullName evidence="8">PqqA peptide cyclase</fullName>
        <ecNumber evidence="8">1.21.98.4</ecNumber>
    </recommendedName>
    <alternativeName>
        <fullName evidence="8">Coenzyme PQQ synthesis protein E</fullName>
    </alternativeName>
</protein>
<comment type="subunit">
    <text evidence="8">Interacts with PqqD. The interaction is necessary for activity of PqqE.</text>
</comment>
<evidence type="ECO:0000256" key="4">
    <source>
        <dbReference type="ARBA" id="ARBA00022905"/>
    </source>
</evidence>
<evidence type="ECO:0000256" key="5">
    <source>
        <dbReference type="ARBA" id="ARBA00023002"/>
    </source>
</evidence>
<keyword evidence="11" id="KW-1185">Reference proteome</keyword>